<organism evidence="2 3">
    <name type="scientific">Marinomonas phaeophyticola</name>
    <dbReference type="NCBI Taxonomy" id="3004091"/>
    <lineage>
        <taxon>Bacteria</taxon>
        <taxon>Pseudomonadati</taxon>
        <taxon>Pseudomonadota</taxon>
        <taxon>Gammaproteobacteria</taxon>
        <taxon>Oceanospirillales</taxon>
        <taxon>Oceanospirillaceae</taxon>
        <taxon>Marinomonas</taxon>
    </lineage>
</organism>
<proteinExistence type="predicted"/>
<dbReference type="Gene3D" id="3.40.630.30">
    <property type="match status" value="1"/>
</dbReference>
<dbReference type="CDD" id="cd04301">
    <property type="entry name" value="NAT_SF"/>
    <property type="match status" value="1"/>
</dbReference>
<dbReference type="PANTHER" id="PTHR43259">
    <property type="entry name" value="SPT10P"/>
    <property type="match status" value="1"/>
</dbReference>
<protein>
    <submittedName>
        <fullName evidence="2">GNAT family N-acetyltransferase</fullName>
    </submittedName>
</protein>
<comment type="caution">
    <text evidence="2">The sequence shown here is derived from an EMBL/GenBank/DDBJ whole genome shotgun (WGS) entry which is preliminary data.</text>
</comment>
<keyword evidence="3" id="KW-1185">Reference proteome</keyword>
<dbReference type="Pfam" id="PF00583">
    <property type="entry name" value="Acetyltransf_1"/>
    <property type="match status" value="1"/>
</dbReference>
<dbReference type="InterPro" id="IPR000182">
    <property type="entry name" value="GNAT_dom"/>
</dbReference>
<gene>
    <name evidence="2" type="ORF">O1D97_02990</name>
</gene>
<evidence type="ECO:0000313" key="3">
    <source>
        <dbReference type="Proteomes" id="UP001149719"/>
    </source>
</evidence>
<dbReference type="PANTHER" id="PTHR43259:SF1">
    <property type="entry name" value="N-ACETYLTRANSFERASE DOMAIN-CONTAINING PROTEIN"/>
    <property type="match status" value="1"/>
</dbReference>
<dbReference type="RefSeq" id="WP_269122688.1">
    <property type="nucleotide sequence ID" value="NZ_JAPUBN010000010.1"/>
</dbReference>
<dbReference type="InterPro" id="IPR052829">
    <property type="entry name" value="N-acetyltransferase_domain"/>
</dbReference>
<accession>A0ABT4JQJ7</accession>
<dbReference type="SUPFAM" id="SSF55729">
    <property type="entry name" value="Acyl-CoA N-acyltransferases (Nat)"/>
    <property type="match status" value="1"/>
</dbReference>
<reference evidence="2" key="1">
    <citation type="submission" date="2022-12" db="EMBL/GenBank/DDBJ databases">
        <title>Marinomonas 15G1-11 sp. nov, isolated from marine algae.</title>
        <authorList>
            <person name="Butt M."/>
            <person name="Choi D.G."/>
            <person name="Kim J.M."/>
            <person name="Lee J.K."/>
            <person name="Baek J.H."/>
            <person name="Jeon C.O."/>
        </authorList>
    </citation>
    <scope>NUCLEOTIDE SEQUENCE</scope>
    <source>
        <strain evidence="2">15G1-11</strain>
    </source>
</reference>
<sequence length="180" mass="20535">MSKVDLGSDFSTAKQKVTLMITLREMRKDEFANYCNYFIDDYSHEIVANYGHAMDVAIEMAKQDLNKSFPNGLEKNAHDLFCIDAKLEGNNSLPTLVGYLWFSINVDDNSAFIYDFYVYEAFRGQGFGKLAMSALETRLQSIKITQIKLRVAYQNKRALKLYQDAGFNITGINMSKILSM</sequence>
<evidence type="ECO:0000259" key="1">
    <source>
        <dbReference type="PROSITE" id="PS51186"/>
    </source>
</evidence>
<feature type="domain" description="N-acetyltransferase" evidence="1">
    <location>
        <begin position="21"/>
        <end position="180"/>
    </location>
</feature>
<dbReference type="PROSITE" id="PS51186">
    <property type="entry name" value="GNAT"/>
    <property type="match status" value="1"/>
</dbReference>
<evidence type="ECO:0000313" key="2">
    <source>
        <dbReference type="EMBL" id="MCZ2720635.1"/>
    </source>
</evidence>
<dbReference type="InterPro" id="IPR016181">
    <property type="entry name" value="Acyl_CoA_acyltransferase"/>
</dbReference>
<dbReference type="EMBL" id="JAPUBN010000010">
    <property type="protein sequence ID" value="MCZ2720635.1"/>
    <property type="molecule type" value="Genomic_DNA"/>
</dbReference>
<dbReference type="Proteomes" id="UP001149719">
    <property type="component" value="Unassembled WGS sequence"/>
</dbReference>
<name>A0ABT4JQJ7_9GAMM</name>